<dbReference type="AlphaFoldDB" id="A0A1I7TTC1"/>
<dbReference type="WBParaSite" id="Csp11.Scaffold629.g11572.t1">
    <property type="protein sequence ID" value="Csp11.Scaffold629.g11572.t1"/>
    <property type="gene ID" value="Csp11.Scaffold629.g11572"/>
</dbReference>
<feature type="transmembrane region" description="Helical" evidence="1">
    <location>
        <begin position="63"/>
        <end position="83"/>
    </location>
</feature>
<keyword evidence="1" id="KW-0472">Membrane</keyword>
<sequence length="140" mass="16493">MKKRDEQLESFQKSVKFINKSGALALVIFKMIIVPLFVYECFLSTIDLWKKDHEPGYCRLNGAFWHFVLSHFFILGYHILLIYQTILLSRMTRNFDFVDQRTDESQVPVETVLSTQTGETRIESEYGETVYIHPRVSIHI</sequence>
<protein>
    <submittedName>
        <fullName evidence="3">G_PROTEIN_RECEP_F1_2 domain-containing protein</fullName>
    </submittedName>
</protein>
<proteinExistence type="predicted"/>
<dbReference type="eggNOG" id="ENOG502T0FR">
    <property type="taxonomic scope" value="Eukaryota"/>
</dbReference>
<evidence type="ECO:0000313" key="2">
    <source>
        <dbReference type="Proteomes" id="UP000095282"/>
    </source>
</evidence>
<accession>A0A1I7TTC1</accession>
<name>A0A1I7TTC1_9PELO</name>
<reference evidence="3" key="1">
    <citation type="submission" date="2016-11" db="UniProtKB">
        <authorList>
            <consortium name="WormBaseParasite"/>
        </authorList>
    </citation>
    <scope>IDENTIFICATION</scope>
</reference>
<organism evidence="2 3">
    <name type="scientific">Caenorhabditis tropicalis</name>
    <dbReference type="NCBI Taxonomy" id="1561998"/>
    <lineage>
        <taxon>Eukaryota</taxon>
        <taxon>Metazoa</taxon>
        <taxon>Ecdysozoa</taxon>
        <taxon>Nematoda</taxon>
        <taxon>Chromadorea</taxon>
        <taxon>Rhabditida</taxon>
        <taxon>Rhabditina</taxon>
        <taxon>Rhabditomorpha</taxon>
        <taxon>Rhabditoidea</taxon>
        <taxon>Rhabditidae</taxon>
        <taxon>Peloderinae</taxon>
        <taxon>Caenorhabditis</taxon>
    </lineage>
</organism>
<feature type="transmembrane region" description="Helical" evidence="1">
    <location>
        <begin position="21"/>
        <end position="39"/>
    </location>
</feature>
<keyword evidence="1" id="KW-0812">Transmembrane</keyword>
<evidence type="ECO:0000256" key="1">
    <source>
        <dbReference type="SAM" id="Phobius"/>
    </source>
</evidence>
<evidence type="ECO:0000313" key="3">
    <source>
        <dbReference type="WBParaSite" id="Csp11.Scaffold629.g11572.t1"/>
    </source>
</evidence>
<keyword evidence="1" id="KW-1133">Transmembrane helix</keyword>
<dbReference type="Proteomes" id="UP000095282">
    <property type="component" value="Unplaced"/>
</dbReference>
<keyword evidence="2" id="KW-1185">Reference proteome</keyword>